<dbReference type="InterPro" id="IPR026797">
    <property type="entry name" value="HAUS_6"/>
</dbReference>
<dbReference type="GO" id="GO:1990498">
    <property type="term" value="C:mitotic spindle microtubule"/>
    <property type="evidence" value="ECO:0007669"/>
    <property type="project" value="TreeGrafter"/>
</dbReference>
<feature type="region of interest" description="Disordered" evidence="1">
    <location>
        <begin position="1"/>
        <end position="25"/>
    </location>
</feature>
<feature type="compositionally biased region" description="Basic residues" evidence="1">
    <location>
        <begin position="1"/>
        <end position="10"/>
    </location>
</feature>
<evidence type="ECO:0000256" key="1">
    <source>
        <dbReference type="SAM" id="MobiDB-lite"/>
    </source>
</evidence>
<dbReference type="GO" id="GO:0051225">
    <property type="term" value="P:spindle assembly"/>
    <property type="evidence" value="ECO:0007669"/>
    <property type="project" value="InterPro"/>
</dbReference>
<dbReference type="PANTHER" id="PTHR16151">
    <property type="entry name" value="HAUS AUGMIN-LIKE COMPLEX SUBUNIT 6"/>
    <property type="match status" value="1"/>
</dbReference>
<dbReference type="AlphaFoldDB" id="A0A091K9Y5"/>
<evidence type="ECO:0000313" key="2">
    <source>
        <dbReference type="EMBL" id="KFP33003.1"/>
    </source>
</evidence>
<dbReference type="GO" id="GO:0070652">
    <property type="term" value="C:HAUS complex"/>
    <property type="evidence" value="ECO:0007669"/>
    <property type="project" value="InterPro"/>
</dbReference>
<gene>
    <name evidence="2" type="ORF">N325_01656</name>
</gene>
<protein>
    <submittedName>
        <fullName evidence="2">HAUS augmin-like complex subunit 6</fullName>
    </submittedName>
</protein>
<feature type="non-terminal residue" evidence="2">
    <location>
        <position position="1"/>
    </location>
</feature>
<organism evidence="2 3">
    <name type="scientific">Colius striatus</name>
    <name type="common">Speckled mousebird</name>
    <dbReference type="NCBI Taxonomy" id="57412"/>
    <lineage>
        <taxon>Eukaryota</taxon>
        <taxon>Metazoa</taxon>
        <taxon>Chordata</taxon>
        <taxon>Craniata</taxon>
        <taxon>Vertebrata</taxon>
        <taxon>Euteleostomi</taxon>
        <taxon>Archelosauria</taxon>
        <taxon>Archosauria</taxon>
        <taxon>Dinosauria</taxon>
        <taxon>Saurischia</taxon>
        <taxon>Theropoda</taxon>
        <taxon>Coelurosauria</taxon>
        <taxon>Aves</taxon>
        <taxon>Neognathae</taxon>
        <taxon>Neoaves</taxon>
        <taxon>Telluraves</taxon>
        <taxon>Coraciimorphae</taxon>
        <taxon>Coliiformes</taxon>
        <taxon>Coliidae</taxon>
        <taxon>Colius</taxon>
    </lineage>
</organism>
<sequence>IKTSKGKKKSVPLEILKNEKDGSATSEVCENAADHAIQAESPIKKEDPYKKARDELVEEITKKVMSESPQSDEGKGTTLEGLIKSLSTNPFVARKQIPRTPEHLFTNIRKSWKEAMQTEGSSDTELAPTEVMTE</sequence>
<keyword evidence="3" id="KW-1185">Reference proteome</keyword>
<dbReference type="Proteomes" id="UP000053615">
    <property type="component" value="Unassembled WGS sequence"/>
</dbReference>
<feature type="region of interest" description="Disordered" evidence="1">
    <location>
        <begin position="115"/>
        <end position="134"/>
    </location>
</feature>
<dbReference type="EMBL" id="KK548288">
    <property type="protein sequence ID" value="KFP33003.1"/>
    <property type="molecule type" value="Genomic_DNA"/>
</dbReference>
<proteinExistence type="predicted"/>
<feature type="non-terminal residue" evidence="2">
    <location>
        <position position="134"/>
    </location>
</feature>
<dbReference type="PANTHER" id="PTHR16151:SF2">
    <property type="entry name" value="HAUS AUGMIN-LIKE COMPLEX SUBUNIT 6"/>
    <property type="match status" value="1"/>
</dbReference>
<reference evidence="2 3" key="1">
    <citation type="submission" date="2014-04" db="EMBL/GenBank/DDBJ databases">
        <title>Genome evolution of avian class.</title>
        <authorList>
            <person name="Zhang G."/>
            <person name="Li C."/>
        </authorList>
    </citation>
    <scope>NUCLEOTIDE SEQUENCE [LARGE SCALE GENOMIC DNA]</scope>
    <source>
        <strain evidence="2">BGI_N325</strain>
    </source>
</reference>
<dbReference type="GO" id="GO:0008017">
    <property type="term" value="F:microtubule binding"/>
    <property type="evidence" value="ECO:0007669"/>
    <property type="project" value="TreeGrafter"/>
</dbReference>
<accession>A0A091K9Y5</accession>
<evidence type="ECO:0000313" key="3">
    <source>
        <dbReference type="Proteomes" id="UP000053615"/>
    </source>
</evidence>
<name>A0A091K9Y5_COLST</name>